<dbReference type="AlphaFoldDB" id="Q8GNI8"/>
<comment type="subcellular location">
    <subcellularLocation>
        <location evidence="1 8">Cell membrane</location>
        <topology evidence="1 8">Multi-pass membrane protein</topology>
    </subcellularLocation>
</comment>
<keyword evidence="5 8" id="KW-0472">Membrane</keyword>
<dbReference type="InterPro" id="IPR051204">
    <property type="entry name" value="ABC_transp_perm/SBD"/>
</dbReference>
<keyword evidence="4 8" id="KW-1133">Transmembrane helix</keyword>
<evidence type="ECO:0000256" key="1">
    <source>
        <dbReference type="ARBA" id="ARBA00004651"/>
    </source>
</evidence>
<feature type="transmembrane region" description="Helical" evidence="8">
    <location>
        <begin position="88"/>
        <end position="109"/>
    </location>
</feature>
<dbReference type="GO" id="GO:0022857">
    <property type="term" value="F:transmembrane transporter activity"/>
    <property type="evidence" value="ECO:0007669"/>
    <property type="project" value="InterPro"/>
</dbReference>
<evidence type="ECO:0000256" key="6">
    <source>
        <dbReference type="ARBA" id="ARBA00035642"/>
    </source>
</evidence>
<dbReference type="Gene3D" id="1.10.3720.10">
    <property type="entry name" value="MetI-like"/>
    <property type="match status" value="1"/>
</dbReference>
<dbReference type="SUPFAM" id="SSF161098">
    <property type="entry name" value="MetI-like"/>
    <property type="match status" value="1"/>
</dbReference>
<dbReference type="SUPFAM" id="SSF53850">
    <property type="entry name" value="Periplasmic binding protein-like II"/>
    <property type="match status" value="1"/>
</dbReference>
<evidence type="ECO:0000256" key="7">
    <source>
        <dbReference type="ARBA" id="ARBA00035652"/>
    </source>
</evidence>
<evidence type="ECO:0000256" key="8">
    <source>
        <dbReference type="RuleBase" id="RU363032"/>
    </source>
</evidence>
<feature type="domain" description="ABC transmembrane type-1" evidence="9">
    <location>
        <begin position="20"/>
        <end position="216"/>
    </location>
</feature>
<dbReference type="EMBL" id="AF521588">
    <property type="protein sequence ID" value="AAN40984.2"/>
    <property type="molecule type" value="Genomic_DNA"/>
</dbReference>
<evidence type="ECO:0000256" key="5">
    <source>
        <dbReference type="ARBA" id="ARBA00023136"/>
    </source>
</evidence>
<evidence type="ECO:0000256" key="3">
    <source>
        <dbReference type="ARBA" id="ARBA00022692"/>
    </source>
</evidence>
<dbReference type="GO" id="GO:0043190">
    <property type="term" value="C:ATP-binding cassette (ABC) transporter complex"/>
    <property type="evidence" value="ECO:0007669"/>
    <property type="project" value="InterPro"/>
</dbReference>
<proteinExistence type="inferred from homology"/>
<comment type="similarity">
    <text evidence="7">In the N-terminal section; belongs to the binding-protein-dependent transport system permease family.</text>
</comment>
<dbReference type="CDD" id="cd13607">
    <property type="entry name" value="PBP2_AfProX_like"/>
    <property type="match status" value="1"/>
</dbReference>
<sequence length="545" mass="58462">MSLFTDPRWGEAVSHLPDYLGNHVRVSPGRLALGLAISLPLAIPDTQTARRRAASLLALASIVQTVPGLALLALFYPLLLAAASLTLAWFGISFSAFGFLPAMLALALYSMLPVVRNGITGLNGIDPALIEAAEGVGMTARQSLVLVELPLALPVMMAGIRTAAVWVIGTATLSTPIGQTSLGNYIFAGLQTQNWVFVLFGCLASALLALAVDQLLGLIESGLRRRSRLRTGFGAVGIAALVAATLVPTMGRSSQGYVVGAKTFAEQYVLSALMRDRLQAAGLPATARSGLGSSVIFGALKAGDIDLYVDYSGTLWANQLHRTDIKPRAELLAELKTALTKENITLLGELGFENAYALVIPKKRAEALGIRTIADLAAHASALSIAGDYEFFSRPEWAALQKAYGLQFRAQRQMQPDFMYAAVASGQVDVIAGYTSDGLIAKYDLVVLDDPRHAIPPYDAILLLAPKRAGNERLPAALRPLLGKIDIATMREANLRASATTRIRRRMRWRSGCGGRWAGRPALFIRCRPGEGQTHYPKAWLCGRY</sequence>
<evidence type="ECO:0000259" key="9">
    <source>
        <dbReference type="PROSITE" id="PS50928"/>
    </source>
</evidence>
<feature type="transmembrane region" description="Helical" evidence="8">
    <location>
        <begin position="56"/>
        <end position="76"/>
    </location>
</feature>
<accession>Q8GNI8</accession>
<dbReference type="InterPro" id="IPR000515">
    <property type="entry name" value="MetI-like"/>
</dbReference>
<dbReference type="CDD" id="cd06261">
    <property type="entry name" value="TM_PBP2"/>
    <property type="match status" value="1"/>
</dbReference>
<organism evidence="10">
    <name type="scientific">Bradyrhizobium japonicum</name>
    <dbReference type="NCBI Taxonomy" id="375"/>
    <lineage>
        <taxon>Bacteria</taxon>
        <taxon>Pseudomonadati</taxon>
        <taxon>Pseudomonadota</taxon>
        <taxon>Alphaproteobacteria</taxon>
        <taxon>Hyphomicrobiales</taxon>
        <taxon>Nitrobacteraceae</taxon>
        <taxon>Bradyrhizobium</taxon>
    </lineage>
</organism>
<dbReference type="Gene3D" id="3.40.190.10">
    <property type="entry name" value="Periplasmic binding protein-like II"/>
    <property type="match status" value="1"/>
</dbReference>
<dbReference type="Pfam" id="PF00528">
    <property type="entry name" value="BPD_transp_1"/>
    <property type="match status" value="1"/>
</dbReference>
<name>Q8GNI8_BRAJP</name>
<keyword evidence="2 8" id="KW-0813">Transport</keyword>
<evidence type="ECO:0000256" key="2">
    <source>
        <dbReference type="ARBA" id="ARBA00022448"/>
    </source>
</evidence>
<evidence type="ECO:0000256" key="4">
    <source>
        <dbReference type="ARBA" id="ARBA00022989"/>
    </source>
</evidence>
<dbReference type="Gene3D" id="3.40.190.120">
    <property type="entry name" value="Osmoprotection protein (prox), domain 2"/>
    <property type="match status" value="1"/>
</dbReference>
<reference evidence="10" key="1">
    <citation type="submission" date="2002-10" db="EMBL/GenBank/DDBJ databases">
        <title>A TnKPK2 insertion in the Bradyrhizobium japonicum opuB gene causes slow growth and delayed and ineffective nodulation on soybeans.</title>
        <authorList>
            <person name="Wiedemann G."/>
            <person name="Mueller P."/>
        </authorList>
    </citation>
    <scope>NUCLEOTIDE SEQUENCE</scope>
    <source>
        <strain evidence="10">USDA110spc4</strain>
    </source>
</reference>
<gene>
    <name evidence="10" type="primary">opuB</name>
</gene>
<keyword evidence="3 8" id="KW-0812">Transmembrane</keyword>
<dbReference type="PROSITE" id="PS50928">
    <property type="entry name" value="ABC_TM1"/>
    <property type="match status" value="1"/>
</dbReference>
<dbReference type="PANTHER" id="PTHR30177">
    <property type="entry name" value="GLYCINE BETAINE/L-PROLINE TRANSPORT SYSTEM PERMEASE PROTEIN PROW"/>
    <property type="match status" value="1"/>
</dbReference>
<feature type="transmembrane region" description="Helical" evidence="8">
    <location>
        <begin position="195"/>
        <end position="219"/>
    </location>
</feature>
<comment type="similarity">
    <text evidence="6">In the C-terminal section; belongs to the OsmX family.</text>
</comment>
<dbReference type="InterPro" id="IPR007210">
    <property type="entry name" value="ABC_Gly_betaine_transp_sub-bd"/>
</dbReference>
<dbReference type="InterPro" id="IPR041894">
    <property type="entry name" value="PBP2_ProX-like"/>
</dbReference>
<evidence type="ECO:0000313" key="10">
    <source>
        <dbReference type="EMBL" id="AAN40984.2"/>
    </source>
</evidence>
<comment type="similarity">
    <text evidence="8">Belongs to the binding-protein-dependent transport system permease family.</text>
</comment>
<dbReference type="PANTHER" id="PTHR30177:SF4">
    <property type="entry name" value="OSMOPROTECTANT IMPORT PERMEASE PROTEIN OSMW"/>
    <property type="match status" value="1"/>
</dbReference>
<dbReference type="GO" id="GO:0031460">
    <property type="term" value="P:glycine betaine transport"/>
    <property type="evidence" value="ECO:0007669"/>
    <property type="project" value="TreeGrafter"/>
</dbReference>
<dbReference type="Pfam" id="PF04069">
    <property type="entry name" value="OpuAC"/>
    <property type="match status" value="1"/>
</dbReference>
<feature type="transmembrane region" description="Helical" evidence="8">
    <location>
        <begin position="231"/>
        <end position="251"/>
    </location>
</feature>
<dbReference type="InterPro" id="IPR035906">
    <property type="entry name" value="MetI-like_sf"/>
</dbReference>
<protein>
    <submittedName>
        <fullName evidence="10">Putative ABC transporter</fullName>
    </submittedName>
</protein>